<dbReference type="Pfam" id="PF14498">
    <property type="entry name" value="Glyco_hyd_65N_2"/>
    <property type="match status" value="1"/>
</dbReference>
<dbReference type="Proteomes" id="UP001612928">
    <property type="component" value="Unassembled WGS sequence"/>
</dbReference>
<keyword evidence="4" id="KW-1185">Reference proteome</keyword>
<evidence type="ECO:0000259" key="2">
    <source>
        <dbReference type="Pfam" id="PF14498"/>
    </source>
</evidence>
<dbReference type="Gene3D" id="2.70.98.50">
    <property type="entry name" value="putative glycoside hydrolase family protein from bacillus halodurans"/>
    <property type="match status" value="1"/>
</dbReference>
<reference evidence="3 4" key="1">
    <citation type="submission" date="2024-10" db="EMBL/GenBank/DDBJ databases">
        <title>The Natural Products Discovery Center: Release of the First 8490 Sequenced Strains for Exploring Actinobacteria Biosynthetic Diversity.</title>
        <authorList>
            <person name="Kalkreuter E."/>
            <person name="Kautsar S.A."/>
            <person name="Yang D."/>
            <person name="Bader C.D."/>
            <person name="Teijaro C.N."/>
            <person name="Fluegel L."/>
            <person name="Davis C.M."/>
            <person name="Simpson J.R."/>
            <person name="Lauterbach L."/>
            <person name="Steele A.D."/>
            <person name="Gui C."/>
            <person name="Meng S."/>
            <person name="Li G."/>
            <person name="Viehrig K."/>
            <person name="Ye F."/>
            <person name="Su P."/>
            <person name="Kiefer A.F."/>
            <person name="Nichols A."/>
            <person name="Cepeda A.J."/>
            <person name="Yan W."/>
            <person name="Fan B."/>
            <person name="Jiang Y."/>
            <person name="Adhikari A."/>
            <person name="Zheng C.-J."/>
            <person name="Schuster L."/>
            <person name="Cowan T.M."/>
            <person name="Smanski M.J."/>
            <person name="Chevrette M.G."/>
            <person name="De Carvalho L.P.S."/>
            <person name="Shen B."/>
        </authorList>
    </citation>
    <scope>NUCLEOTIDE SEQUENCE [LARGE SCALE GENOMIC DNA]</scope>
    <source>
        <strain evidence="3 4">NPDC049503</strain>
    </source>
</reference>
<gene>
    <name evidence="3" type="ORF">ACIBP5_06545</name>
</gene>
<evidence type="ECO:0000256" key="1">
    <source>
        <dbReference type="SAM" id="MobiDB-lite"/>
    </source>
</evidence>
<protein>
    <submittedName>
        <fullName evidence="3">Glycoside hydrolase N-terminal domain-containing protein</fullName>
    </submittedName>
</protein>
<comment type="caution">
    <text evidence="3">The sequence shown here is derived from an EMBL/GenBank/DDBJ whole genome shotgun (WGS) entry which is preliminary data.</text>
</comment>
<dbReference type="RefSeq" id="WP_397019247.1">
    <property type="nucleotide sequence ID" value="NZ_JBITMB010000002.1"/>
</dbReference>
<accession>A0ABW7ZYM1</accession>
<name>A0ABW7ZYM1_9ACTN</name>
<evidence type="ECO:0000313" key="3">
    <source>
        <dbReference type="EMBL" id="MFI7439607.1"/>
    </source>
</evidence>
<feature type="compositionally biased region" description="Low complexity" evidence="1">
    <location>
        <begin position="98"/>
        <end position="121"/>
    </location>
</feature>
<sequence length="139" mass="14661">MRHTSPRDDKTVTARDGRLAIRDALADNGLRFEAQVQVVTQGGTRADDGDTVTVSGADSVMLVLSAGTGHADRHPAYRGTTRTPRSPPPWTRRPPRATPTSAGASPAAPTDEYAAAAPAAPRRTTGRWRRCSSPTAATC</sequence>
<proteinExistence type="predicted"/>
<organism evidence="3 4">
    <name type="scientific">Nonomuraea indica</name>
    <dbReference type="NCBI Taxonomy" id="1581193"/>
    <lineage>
        <taxon>Bacteria</taxon>
        <taxon>Bacillati</taxon>
        <taxon>Actinomycetota</taxon>
        <taxon>Actinomycetes</taxon>
        <taxon>Streptosporangiales</taxon>
        <taxon>Streptosporangiaceae</taxon>
        <taxon>Nonomuraea</taxon>
    </lineage>
</organism>
<evidence type="ECO:0000313" key="4">
    <source>
        <dbReference type="Proteomes" id="UP001612928"/>
    </source>
</evidence>
<dbReference type="GO" id="GO:0016787">
    <property type="term" value="F:hydrolase activity"/>
    <property type="evidence" value="ECO:0007669"/>
    <property type="project" value="UniProtKB-KW"/>
</dbReference>
<dbReference type="InterPro" id="IPR027414">
    <property type="entry name" value="GH95_N_dom"/>
</dbReference>
<keyword evidence="3" id="KW-0378">Hydrolase</keyword>
<dbReference type="EMBL" id="JBITMB010000002">
    <property type="protein sequence ID" value="MFI7439607.1"/>
    <property type="molecule type" value="Genomic_DNA"/>
</dbReference>
<feature type="domain" description="Glycosyl hydrolase family 95 N-terminal" evidence="2">
    <location>
        <begin position="8"/>
        <end position="70"/>
    </location>
</feature>
<feature type="region of interest" description="Disordered" evidence="1">
    <location>
        <begin position="67"/>
        <end position="139"/>
    </location>
</feature>